<dbReference type="VEuPathDB" id="TriTrypDB:TvY486_0301160"/>
<accession>G0TSJ9</accession>
<reference evidence="1" key="1">
    <citation type="journal article" date="2012" name="Proc. Natl. Acad. Sci. U.S.A.">
        <title>Antigenic diversity is generated by distinct evolutionary mechanisms in African trypanosome species.</title>
        <authorList>
            <person name="Jackson A.P."/>
            <person name="Berry A."/>
            <person name="Aslett M."/>
            <person name="Allison H.C."/>
            <person name="Burton P."/>
            <person name="Vavrova-Anderson J."/>
            <person name="Brown R."/>
            <person name="Browne H."/>
            <person name="Corton N."/>
            <person name="Hauser H."/>
            <person name="Gamble J."/>
            <person name="Gilderthorp R."/>
            <person name="Marcello L."/>
            <person name="McQuillan J."/>
            <person name="Otto T.D."/>
            <person name="Quail M.A."/>
            <person name="Sanders M.J."/>
            <person name="van Tonder A."/>
            <person name="Ginger M.L."/>
            <person name="Field M.C."/>
            <person name="Barry J.D."/>
            <person name="Hertz-Fowler C."/>
            <person name="Berriman M."/>
        </authorList>
    </citation>
    <scope>NUCLEOTIDE SEQUENCE</scope>
    <source>
        <strain evidence="1">Y486</strain>
    </source>
</reference>
<gene>
    <name evidence="1" type="ORF">TVY486_0301160</name>
</gene>
<organism evidence="1">
    <name type="scientific">Trypanosoma vivax (strain Y486)</name>
    <dbReference type="NCBI Taxonomy" id="1055687"/>
    <lineage>
        <taxon>Eukaryota</taxon>
        <taxon>Discoba</taxon>
        <taxon>Euglenozoa</taxon>
        <taxon>Kinetoplastea</taxon>
        <taxon>Metakinetoplastina</taxon>
        <taxon>Trypanosomatida</taxon>
        <taxon>Trypanosomatidae</taxon>
        <taxon>Trypanosoma</taxon>
        <taxon>Duttonella</taxon>
    </lineage>
</organism>
<dbReference type="EMBL" id="HE573019">
    <property type="protein sequence ID" value="CCC46926.1"/>
    <property type="molecule type" value="Genomic_DNA"/>
</dbReference>
<dbReference type="AlphaFoldDB" id="G0TSJ9"/>
<proteinExistence type="predicted"/>
<sequence>MTVLSQALLEVAHARQMIACFRSTPTTVESGFIPLDMKQCRSVRVDDPVSHSNGTCTVLVCLECTFLQRAGVGEPPFSLLVSVRWEAVFPVSYPCAPCTWRFVPGCYSRGRPSHANDHSGSDCVTSSDTVRILRPWVVEGVFARLMASQCVGRDDCSLIMWDNAECYSRLHRNPSNLPFAERRAWHSSGAGGAVLYALASRNGDGACASLFLGDLFFVCSWWVAVELDEECLALPFDTGRAWNARALGEDGGERSVRVAGGLQYTEDVSGASMLERPRRDFAAVFLPNGSVAVWSRFHHQSDFEGERDGARLISCIRSVHDQPLQQTVRGCYGEECQGALHDTENGVSSFVPCFQEPRAVLLLHIVNYVRDASDNNVESVVLPSMIVSRNLLSSKGHGVGDICLYAENPSDSLRINAHLTRGDASLLAVSNAFRVLYSIVKSVTSAPAPPLCARQLIATTLNETLTSLQARGKSFWAGVVACCILLPSITSDRPVLPGLVGCLVDPARCYLCVSVVAHVFSVLGYAVKLREAQLTQKAIWDGHSTLVVNTSWKAFGVNFSAISKSARETEAEISSDQKKMQASPDHQAVTECAVCGLALQRPGQPEDGNSVSSNHLWPSPHINKWNAGIVVQCLRCGHGGHLAHMMAWWKEKTMGCCPKGCKCTCIY</sequence>
<name>G0TSJ9_TRYVY</name>
<protein>
    <submittedName>
        <fullName evidence="1">Uncharacterized protein</fullName>
    </submittedName>
</protein>
<evidence type="ECO:0000313" key="1">
    <source>
        <dbReference type="EMBL" id="CCC46926.1"/>
    </source>
</evidence>